<evidence type="ECO:0000256" key="1">
    <source>
        <dbReference type="ARBA" id="ARBA00004479"/>
    </source>
</evidence>
<evidence type="ECO:0000259" key="8">
    <source>
        <dbReference type="Pfam" id="PF15706"/>
    </source>
</evidence>
<reference evidence="12" key="1">
    <citation type="submission" date="2020-11" db="EMBL/GenBank/DDBJ databases">
        <authorList>
            <person name="Tran Van P."/>
        </authorList>
    </citation>
    <scope>NUCLEOTIDE SEQUENCE</scope>
</reference>
<evidence type="ECO:0000256" key="2">
    <source>
        <dbReference type="ARBA" id="ARBA00006166"/>
    </source>
</evidence>
<dbReference type="Pfam" id="PF16070">
    <property type="entry name" value="Ig_TMEM132_4th"/>
    <property type="match status" value="1"/>
</dbReference>
<keyword evidence="3 7" id="KW-0812">Transmembrane</keyword>
<comment type="similarity">
    <text evidence="2">Belongs to the TMEM132 family.</text>
</comment>
<dbReference type="InterPro" id="IPR055423">
    <property type="entry name" value="Ig_TMEM132_5th"/>
</dbReference>
<dbReference type="InterPro" id="IPR031436">
    <property type="entry name" value="TMEM132_C"/>
</dbReference>
<name>A0A7R8WC15_9CRUS</name>
<dbReference type="InterPro" id="IPR026307">
    <property type="entry name" value="TMEM132"/>
</dbReference>
<dbReference type="PANTHER" id="PTHR13388:SF11">
    <property type="entry name" value="DETONATOR, ISOFORM E"/>
    <property type="match status" value="1"/>
</dbReference>
<accession>A0A7R8WC15</accession>
<dbReference type="Pfam" id="PF23486">
    <property type="entry name" value="Ig_TMEM132_5th"/>
    <property type="match status" value="1"/>
</dbReference>
<dbReference type="OrthoDB" id="10026202at2759"/>
<feature type="domain" description="Transmembrane protein family 132 fourth" evidence="9">
    <location>
        <begin position="24"/>
        <end position="68"/>
    </location>
</feature>
<dbReference type="Pfam" id="PF23487">
    <property type="entry name" value="Ig_TMEM132_6th"/>
    <property type="match status" value="1"/>
</dbReference>
<evidence type="ECO:0000256" key="5">
    <source>
        <dbReference type="ARBA" id="ARBA00023136"/>
    </source>
</evidence>
<sequence length="642" mass="69342">MKIVFLRVPANRSISFEKLCLNGVTVSSSCTSVYLDGSELSGSQNASISVRYESNHGLGRFRIWKPEMPLEMKLHDEKLSRIHGWKTGTGPECGFKYQSSEIQVFASFLAVDRDTGSEDTFISPRALLDVTEMVAGQLRLAGDDVATLDGNRLVPHLKGTAQVQVLSPVTGRVLGSADVLITDDPVTLERLSVRLVSSLALEVRPDPEIPNGHVALTVLKTQLQAKYQEGLLDILLHFSDGITLPLREIDPISYSLTVDSLAPNVVAYAPSSSNGYPRVIAVGSGKGEILKVSISPPTACTVGSAVLATTYAFVESEISGGDGILIGSDEESLQNDARGIITIQEQLPPAPMPRYNTTSPFSDAGQEPGPTKHAIQPFSNNPNLQPPGGKNERPTPLEIGMYVLLAVLFVAILIFVLACLSYAHRFKSKEAIPPPPPPHQGFLNEDFAKGSGASQNAGSTIDNWTWLGKVSSGGGSGLVGPYGDGSHVSDTFSHHCLSDITSVPRRQKKEFHNRYRLQHMSGRTVAECALGGGDAMAPPPQPPPHRVLDAATNTTINRSQGDDLGLMKVKHRTVSPQPTKTKEQPIYAQPMPRKRISSSDPRRRGKFVSPETQLLIAPSTYTRPESPTDESNKRVKVEKNSV</sequence>
<dbReference type="EMBL" id="OB661728">
    <property type="protein sequence ID" value="CAD7228855.1"/>
    <property type="molecule type" value="Genomic_DNA"/>
</dbReference>
<evidence type="ECO:0000259" key="9">
    <source>
        <dbReference type="Pfam" id="PF16070"/>
    </source>
</evidence>
<dbReference type="PANTHER" id="PTHR13388">
    <property type="entry name" value="DETONATOR, ISOFORM E"/>
    <property type="match status" value="1"/>
</dbReference>
<proteinExistence type="inferred from homology"/>
<evidence type="ECO:0000259" key="10">
    <source>
        <dbReference type="Pfam" id="PF23486"/>
    </source>
</evidence>
<organism evidence="12">
    <name type="scientific">Cyprideis torosa</name>
    <dbReference type="NCBI Taxonomy" id="163714"/>
    <lineage>
        <taxon>Eukaryota</taxon>
        <taxon>Metazoa</taxon>
        <taxon>Ecdysozoa</taxon>
        <taxon>Arthropoda</taxon>
        <taxon>Crustacea</taxon>
        <taxon>Oligostraca</taxon>
        <taxon>Ostracoda</taxon>
        <taxon>Podocopa</taxon>
        <taxon>Podocopida</taxon>
        <taxon>Cytherocopina</taxon>
        <taxon>Cytheroidea</taxon>
        <taxon>Cytherideidae</taxon>
        <taxon>Cyprideis</taxon>
    </lineage>
</organism>
<feature type="transmembrane region" description="Helical" evidence="7">
    <location>
        <begin position="399"/>
        <end position="423"/>
    </location>
</feature>
<dbReference type="InterPro" id="IPR055424">
    <property type="entry name" value="Ig_TMEM132_6th"/>
</dbReference>
<feature type="region of interest" description="Disordered" evidence="6">
    <location>
        <begin position="348"/>
        <end position="392"/>
    </location>
</feature>
<evidence type="ECO:0000256" key="3">
    <source>
        <dbReference type="ARBA" id="ARBA00022692"/>
    </source>
</evidence>
<gene>
    <name evidence="12" type="ORF">CTOB1V02_LOCUS6733</name>
</gene>
<dbReference type="InterPro" id="IPR031437">
    <property type="entry name" value="Ig_TMEM132_4th"/>
</dbReference>
<evidence type="ECO:0000313" key="12">
    <source>
        <dbReference type="EMBL" id="CAD7228855.1"/>
    </source>
</evidence>
<evidence type="ECO:0000256" key="4">
    <source>
        <dbReference type="ARBA" id="ARBA00022989"/>
    </source>
</evidence>
<feature type="region of interest" description="Disordered" evidence="6">
    <location>
        <begin position="572"/>
        <end position="642"/>
    </location>
</feature>
<feature type="domain" description="Transmembrane protein TMEM132 fifth" evidence="10">
    <location>
        <begin position="72"/>
        <end position="186"/>
    </location>
</feature>
<feature type="domain" description="Transmembrane protein TMEM132 sixth" evidence="11">
    <location>
        <begin position="188"/>
        <end position="301"/>
    </location>
</feature>
<dbReference type="Pfam" id="PF15706">
    <property type="entry name" value="TMEM132_C"/>
    <property type="match status" value="1"/>
</dbReference>
<keyword evidence="4 7" id="KW-1133">Transmembrane helix</keyword>
<evidence type="ECO:0000256" key="7">
    <source>
        <dbReference type="SAM" id="Phobius"/>
    </source>
</evidence>
<keyword evidence="5 7" id="KW-0472">Membrane</keyword>
<protein>
    <submittedName>
        <fullName evidence="12">Uncharacterized protein</fullName>
    </submittedName>
</protein>
<dbReference type="GO" id="GO:0016020">
    <property type="term" value="C:membrane"/>
    <property type="evidence" value="ECO:0007669"/>
    <property type="project" value="UniProtKB-SubCell"/>
</dbReference>
<comment type="subcellular location">
    <subcellularLocation>
        <location evidence="1">Membrane</location>
        <topology evidence="1">Single-pass type I membrane protein</topology>
    </subcellularLocation>
</comment>
<feature type="compositionally biased region" description="Basic and acidic residues" evidence="6">
    <location>
        <begin position="630"/>
        <end position="642"/>
    </location>
</feature>
<evidence type="ECO:0000259" key="11">
    <source>
        <dbReference type="Pfam" id="PF23487"/>
    </source>
</evidence>
<dbReference type="PROSITE" id="PS51257">
    <property type="entry name" value="PROKAR_LIPOPROTEIN"/>
    <property type="match status" value="1"/>
</dbReference>
<feature type="domain" description="Transmembrane protein TMEM132 C-terminal" evidence="8">
    <location>
        <begin position="390"/>
        <end position="469"/>
    </location>
</feature>
<evidence type="ECO:0000256" key="6">
    <source>
        <dbReference type="SAM" id="MobiDB-lite"/>
    </source>
</evidence>
<dbReference type="AlphaFoldDB" id="A0A7R8WC15"/>